<keyword evidence="1" id="KW-0326">Glycosidase</keyword>
<proteinExistence type="predicted"/>
<keyword evidence="1" id="KW-0858">Xylan degradation</keyword>
<dbReference type="GO" id="GO:0045493">
    <property type="term" value="P:xylan catabolic process"/>
    <property type="evidence" value="ECO:0007669"/>
    <property type="project" value="UniProtKB-KW"/>
</dbReference>
<name>A0ABW3M4I9_9PSEU</name>
<evidence type="ECO:0000313" key="2">
    <source>
        <dbReference type="Proteomes" id="UP001597045"/>
    </source>
</evidence>
<dbReference type="EMBL" id="JBHTIS010000306">
    <property type="protein sequence ID" value="MFD1045453.1"/>
    <property type="molecule type" value="Genomic_DNA"/>
</dbReference>
<evidence type="ECO:0000313" key="1">
    <source>
        <dbReference type="EMBL" id="MFD1045453.1"/>
    </source>
</evidence>
<feature type="non-terminal residue" evidence="1">
    <location>
        <position position="1"/>
    </location>
</feature>
<reference evidence="2" key="1">
    <citation type="journal article" date="2019" name="Int. J. Syst. Evol. Microbiol.">
        <title>The Global Catalogue of Microorganisms (GCM) 10K type strain sequencing project: providing services to taxonomists for standard genome sequencing and annotation.</title>
        <authorList>
            <consortium name="The Broad Institute Genomics Platform"/>
            <consortium name="The Broad Institute Genome Sequencing Center for Infectious Disease"/>
            <person name="Wu L."/>
            <person name="Ma J."/>
        </authorList>
    </citation>
    <scope>NUCLEOTIDE SEQUENCE [LARGE SCALE GENOMIC DNA]</scope>
    <source>
        <strain evidence="2">JCM 31486</strain>
    </source>
</reference>
<dbReference type="GO" id="GO:0016798">
    <property type="term" value="F:hydrolase activity, acting on glycosyl bonds"/>
    <property type="evidence" value="ECO:0007669"/>
    <property type="project" value="UniProtKB-KW"/>
</dbReference>
<keyword evidence="1" id="KW-0624">Polysaccharide degradation</keyword>
<organism evidence="1 2">
    <name type="scientific">Kibdelosporangium lantanae</name>
    <dbReference type="NCBI Taxonomy" id="1497396"/>
    <lineage>
        <taxon>Bacteria</taxon>
        <taxon>Bacillati</taxon>
        <taxon>Actinomycetota</taxon>
        <taxon>Actinomycetes</taxon>
        <taxon>Pseudonocardiales</taxon>
        <taxon>Pseudonocardiaceae</taxon>
        <taxon>Kibdelosporangium</taxon>
    </lineage>
</organism>
<keyword evidence="2" id="KW-1185">Reference proteome</keyword>
<protein>
    <submittedName>
        <fullName evidence="1">Xylanase</fullName>
    </submittedName>
</protein>
<gene>
    <name evidence="1" type="ORF">ACFQ1S_07570</name>
</gene>
<keyword evidence="1" id="KW-0119">Carbohydrate metabolism</keyword>
<sequence length="115" mass="12350">GVEPATIALPFGVHPVDPALALTGSGYEYRGAFLVGANPAPSPYATDFVRDRIPRIRSQGPDGPDAQFTSTAWLDKLASTPDLRYTSDGIPDRIAYPHGTSRAVTTAYTDRARPY</sequence>
<accession>A0ABW3M4I9</accession>
<comment type="caution">
    <text evidence="1">The sequence shown here is derived from an EMBL/GenBank/DDBJ whole genome shotgun (WGS) entry which is preliminary data.</text>
</comment>
<dbReference type="Proteomes" id="UP001597045">
    <property type="component" value="Unassembled WGS sequence"/>
</dbReference>
<keyword evidence="1" id="KW-0378">Hydrolase</keyword>